<dbReference type="Proteomes" id="UP000298058">
    <property type="component" value="Unassembled WGS sequence"/>
</dbReference>
<dbReference type="SMART" id="SM00331">
    <property type="entry name" value="PP2C_SIG"/>
    <property type="match status" value="1"/>
</dbReference>
<dbReference type="Pfam" id="PF07695">
    <property type="entry name" value="7TMR-DISM_7TM"/>
    <property type="match status" value="1"/>
</dbReference>
<keyword evidence="1" id="KW-0378">Hydrolase</keyword>
<dbReference type="AlphaFoldDB" id="A0A4R9LWK0"/>
<evidence type="ECO:0000256" key="1">
    <source>
        <dbReference type="ARBA" id="ARBA00022801"/>
    </source>
</evidence>
<evidence type="ECO:0000313" key="4">
    <source>
        <dbReference type="EMBL" id="TGN17724.1"/>
    </source>
</evidence>
<feature type="transmembrane region" description="Helical" evidence="2">
    <location>
        <begin position="285"/>
        <end position="304"/>
    </location>
</feature>
<organism evidence="4 5">
    <name type="scientific">Leptospira idonii</name>
    <dbReference type="NCBI Taxonomy" id="1193500"/>
    <lineage>
        <taxon>Bacteria</taxon>
        <taxon>Pseudomonadati</taxon>
        <taxon>Spirochaetota</taxon>
        <taxon>Spirochaetia</taxon>
        <taxon>Leptospirales</taxon>
        <taxon>Leptospiraceae</taxon>
        <taxon>Leptospira</taxon>
    </lineage>
</organism>
<comment type="caution">
    <text evidence="4">The sequence shown here is derived from an EMBL/GenBank/DDBJ whole genome shotgun (WGS) entry which is preliminary data.</text>
</comment>
<feature type="transmembrane region" description="Helical" evidence="2">
    <location>
        <begin position="255"/>
        <end position="273"/>
    </location>
</feature>
<feature type="transmembrane region" description="Helical" evidence="2">
    <location>
        <begin position="222"/>
        <end position="243"/>
    </location>
</feature>
<dbReference type="InterPro" id="IPR001932">
    <property type="entry name" value="PPM-type_phosphatase-like_dom"/>
</dbReference>
<keyword evidence="2" id="KW-0812">Transmembrane</keyword>
<dbReference type="InterPro" id="IPR036457">
    <property type="entry name" value="PPM-type-like_dom_sf"/>
</dbReference>
<evidence type="ECO:0000313" key="5">
    <source>
        <dbReference type="Proteomes" id="UP000298058"/>
    </source>
</evidence>
<sequence>MNIFSGLRPFFHISFVICLPLFFSCSDVFLPYHAEDWRSGWEMRWVDEERFFEFSPDEENKAPGYKQYRIPHISMEHPTGNIFIARKKWTGGGENEHPSLYIRGGARLYDIYCGSEKISRQFSLEKKANASGNITYQRKYDSSFFPVIALPESCKNQNLYVIFFSENNFPVGFTESPVYSDLTSNYKALENRNQSFAGIGFFFIVLGVFSSYLYLRRKKRSLIAFTIFSLVSGLHFMSQVGFWGYFFYDDSLPDFYIFVLTLFAIPISGLYFFDKLFGVGRMNIIRMLWQFHIVFSIVILTLAFSGAVTFTLALITFAWVSLPSLILQVLIAWSEIVSGKPRAWILAIGALILLVFNGHDILVAMDLVHAIGRLAPWGFFLFVLSLSLYGEHIFRDSEVRYVALQKEIVTAARIQNAILPPSPPNWENMKIAVYYQPSHEVGGDFYDFQALGNRKYGILIADVVGHGLGASIIASLSKFAFFQNHQYWTNPCFLLAAMNDDLVKRSQGRFTTASYFYLDREKMHFTVSSAGHPSCFHWSRSKGEINEIKPKGKPLGILENLSFFEEEYPFEVGDKFLFYTDGLTEELDKTGEEFGSEKLKKCFFDAVSLPSNLAVHSIIDEFKKELSLDGLPHDDITLIILEVL</sequence>
<reference evidence="4" key="1">
    <citation type="journal article" date="2019" name="PLoS Negl. Trop. Dis.">
        <title>Revisiting the worldwide diversity of Leptospira species in the environment.</title>
        <authorList>
            <person name="Vincent A.T."/>
            <person name="Schiettekatte O."/>
            <person name="Bourhy P."/>
            <person name="Veyrier F.J."/>
            <person name="Picardeau M."/>
        </authorList>
    </citation>
    <scope>NUCLEOTIDE SEQUENCE [LARGE SCALE GENOMIC DNA]</scope>
    <source>
        <strain evidence="4">201300427</strain>
    </source>
</reference>
<accession>A0A4R9LWK0</accession>
<feature type="domain" description="PPM-type phosphatase" evidence="3">
    <location>
        <begin position="426"/>
        <end position="643"/>
    </location>
</feature>
<gene>
    <name evidence="4" type="ORF">EHS15_16670</name>
</gene>
<proteinExistence type="predicted"/>
<dbReference type="GO" id="GO:0016791">
    <property type="term" value="F:phosphatase activity"/>
    <property type="evidence" value="ECO:0007669"/>
    <property type="project" value="TreeGrafter"/>
</dbReference>
<keyword evidence="5" id="KW-1185">Reference proteome</keyword>
<dbReference type="InterPro" id="IPR011623">
    <property type="entry name" value="7TMR_DISM_rcpt_extracell_dom1"/>
</dbReference>
<dbReference type="Gene3D" id="3.60.40.10">
    <property type="entry name" value="PPM-type phosphatase domain"/>
    <property type="match status" value="1"/>
</dbReference>
<feature type="transmembrane region" description="Helical" evidence="2">
    <location>
        <begin position="370"/>
        <end position="390"/>
    </location>
</feature>
<dbReference type="OrthoDB" id="9773346at2"/>
<dbReference type="Pfam" id="PF07228">
    <property type="entry name" value="SpoIIE"/>
    <property type="match status" value="1"/>
</dbReference>
<name>A0A4R9LWK0_9LEPT</name>
<keyword evidence="2" id="KW-1133">Transmembrane helix</keyword>
<dbReference type="SUPFAM" id="SSF81606">
    <property type="entry name" value="PP2C-like"/>
    <property type="match status" value="1"/>
</dbReference>
<keyword evidence="2" id="KW-0472">Membrane</keyword>
<dbReference type="PANTHER" id="PTHR43156:SF2">
    <property type="entry name" value="STAGE II SPORULATION PROTEIN E"/>
    <property type="match status" value="1"/>
</dbReference>
<dbReference type="InterPro" id="IPR052016">
    <property type="entry name" value="Bact_Sigma-Reg"/>
</dbReference>
<dbReference type="PANTHER" id="PTHR43156">
    <property type="entry name" value="STAGE II SPORULATION PROTEIN E-RELATED"/>
    <property type="match status" value="1"/>
</dbReference>
<feature type="transmembrane region" description="Helical" evidence="2">
    <location>
        <begin position="196"/>
        <end position="215"/>
    </location>
</feature>
<dbReference type="EMBL" id="RQHW01000065">
    <property type="protein sequence ID" value="TGN17724.1"/>
    <property type="molecule type" value="Genomic_DNA"/>
</dbReference>
<evidence type="ECO:0000259" key="3">
    <source>
        <dbReference type="SMART" id="SM00331"/>
    </source>
</evidence>
<feature type="transmembrane region" description="Helical" evidence="2">
    <location>
        <begin position="343"/>
        <end position="364"/>
    </location>
</feature>
<protein>
    <submittedName>
        <fullName evidence="4">Stage II sporulation protein E</fullName>
    </submittedName>
</protein>
<evidence type="ECO:0000256" key="2">
    <source>
        <dbReference type="SAM" id="Phobius"/>
    </source>
</evidence>